<dbReference type="EMBL" id="JACHIV010000001">
    <property type="protein sequence ID" value="MBB5068276.1"/>
    <property type="molecule type" value="Genomic_DNA"/>
</dbReference>
<dbReference type="Proteomes" id="UP000580474">
    <property type="component" value="Unassembled WGS sequence"/>
</dbReference>
<proteinExistence type="predicted"/>
<comment type="caution">
    <text evidence="1">The sequence shown here is derived from an EMBL/GenBank/DDBJ whole genome shotgun (WGS) entry which is preliminary data.</text>
</comment>
<accession>A0A840N815</accession>
<sequence length="42" mass="4422">MIFGMLCEATALLADSDEPAQEAETIVLYMLSGLLLPADPPA</sequence>
<dbReference type="AlphaFoldDB" id="A0A840N815"/>
<evidence type="ECO:0000313" key="1">
    <source>
        <dbReference type="EMBL" id="MBB5068276.1"/>
    </source>
</evidence>
<name>A0A840N815_9PSEU</name>
<reference evidence="1 2" key="1">
    <citation type="submission" date="2020-08" db="EMBL/GenBank/DDBJ databases">
        <title>Sequencing the genomes of 1000 actinobacteria strains.</title>
        <authorList>
            <person name="Klenk H.-P."/>
        </authorList>
    </citation>
    <scope>NUCLEOTIDE SEQUENCE [LARGE SCALE GENOMIC DNA]</scope>
    <source>
        <strain evidence="1 2">DSM 45582</strain>
    </source>
</reference>
<evidence type="ECO:0000313" key="2">
    <source>
        <dbReference type="Proteomes" id="UP000580474"/>
    </source>
</evidence>
<keyword evidence="2" id="KW-1185">Reference proteome</keyword>
<gene>
    <name evidence="1" type="ORF">BJ969_001364</name>
</gene>
<organism evidence="1 2">
    <name type="scientific">Saccharopolyspora gloriosae</name>
    <dbReference type="NCBI Taxonomy" id="455344"/>
    <lineage>
        <taxon>Bacteria</taxon>
        <taxon>Bacillati</taxon>
        <taxon>Actinomycetota</taxon>
        <taxon>Actinomycetes</taxon>
        <taxon>Pseudonocardiales</taxon>
        <taxon>Pseudonocardiaceae</taxon>
        <taxon>Saccharopolyspora</taxon>
    </lineage>
</organism>
<evidence type="ECO:0008006" key="3">
    <source>
        <dbReference type="Google" id="ProtNLM"/>
    </source>
</evidence>
<protein>
    <recommendedName>
        <fullName evidence="3">TetR family transcriptional regulator</fullName>
    </recommendedName>
</protein>